<dbReference type="eggNOG" id="arCOG06056">
    <property type="taxonomic scope" value="Archaea"/>
</dbReference>
<organism evidence="2 3">
    <name type="scientific">Pyrolobus fumarii (strain DSM 11204 / 1A)</name>
    <dbReference type="NCBI Taxonomy" id="694429"/>
    <lineage>
        <taxon>Archaea</taxon>
        <taxon>Thermoproteota</taxon>
        <taxon>Thermoprotei</taxon>
        <taxon>Desulfurococcales</taxon>
        <taxon>Pyrodictiaceae</taxon>
        <taxon>Pyrolobus</taxon>
    </lineage>
</organism>
<evidence type="ECO:0000256" key="1">
    <source>
        <dbReference type="SAM" id="MobiDB-lite"/>
    </source>
</evidence>
<dbReference type="GeneID" id="52281887"/>
<dbReference type="KEGG" id="pfm:Pyrfu_1561"/>
<proteinExistence type="predicted"/>
<protein>
    <submittedName>
        <fullName evidence="2">Uncharacterized protein</fullName>
    </submittedName>
</protein>
<feature type="region of interest" description="Disordered" evidence="1">
    <location>
        <begin position="151"/>
        <end position="172"/>
    </location>
</feature>
<reference evidence="2 3" key="1">
    <citation type="journal article" date="2011" name="Stand. Genomic Sci.">
        <title>Complete genome sequence of the hyperthermophilic chemolithoautotroph Pyrolobus fumarii type strain (1A).</title>
        <authorList>
            <person name="Anderson I."/>
            <person name="Goker M."/>
            <person name="Nolan M."/>
            <person name="Lucas S."/>
            <person name="Hammon N."/>
            <person name="Deshpande S."/>
            <person name="Cheng J.F."/>
            <person name="Tapia R."/>
            <person name="Han C."/>
            <person name="Goodwin L."/>
            <person name="Pitluck S."/>
            <person name="Huntemann M."/>
            <person name="Liolios K."/>
            <person name="Ivanova N."/>
            <person name="Pagani I."/>
            <person name="Mavromatis K."/>
            <person name="Ovchinikova G."/>
            <person name="Pati A."/>
            <person name="Chen A."/>
            <person name="Palaniappan K."/>
            <person name="Land M."/>
            <person name="Hauser L."/>
            <person name="Brambilla E.M."/>
            <person name="Huber H."/>
            <person name="Yasawong M."/>
            <person name="Rohde M."/>
            <person name="Spring S."/>
            <person name="Abt B."/>
            <person name="Sikorski J."/>
            <person name="Wirth R."/>
            <person name="Detter J.C."/>
            <person name="Woyke T."/>
            <person name="Bristow J."/>
            <person name="Eisen J.A."/>
            <person name="Markowitz V."/>
            <person name="Hugenholtz P."/>
            <person name="Kyrpides N.C."/>
            <person name="Klenk H.P."/>
            <person name="Lapidus A."/>
        </authorList>
    </citation>
    <scope>NUCLEOTIDE SEQUENCE [LARGE SCALE GENOMIC DNA]</scope>
    <source>
        <strain evidence="3">DSM 11204 / 1A</strain>
    </source>
</reference>
<dbReference type="InParanoid" id="G0EC48"/>
<evidence type="ECO:0000313" key="3">
    <source>
        <dbReference type="Proteomes" id="UP000001037"/>
    </source>
</evidence>
<keyword evidence="3" id="KW-1185">Reference proteome</keyword>
<sequence>MRVVFGIIYTPFIPGGEELEGAIDVARASLKGCNVDVYDLAADVLTVIDVVGDFDVMLLVAPSTLGSIGTIRRTVYSLPTHTYDPFEIVNSIHASIEGSLDAHDLIKALDAMLSAQGKHARLILYECTRGSCKRALEDAIREASLLAGCSNSPKKHGQRKEEYYEQDDQDYR</sequence>
<dbReference type="AlphaFoldDB" id="G0EC48"/>
<dbReference type="HOGENOM" id="CLU_1551881_0_0_2"/>
<feature type="compositionally biased region" description="Basic and acidic residues" evidence="1">
    <location>
        <begin position="159"/>
        <end position="172"/>
    </location>
</feature>
<gene>
    <name evidence="2" type="ordered locus">Pyrfu_1561</name>
</gene>
<dbReference type="EMBL" id="CP002838">
    <property type="protein sequence ID" value="AEM39418.1"/>
    <property type="molecule type" value="Genomic_DNA"/>
</dbReference>
<dbReference type="RefSeq" id="WP_014027095.1">
    <property type="nucleotide sequence ID" value="NC_015931.1"/>
</dbReference>
<accession>G0EC48</accession>
<name>G0EC48_PYRF1</name>
<dbReference type="STRING" id="694429.Pyrfu_1561"/>
<dbReference type="Proteomes" id="UP000001037">
    <property type="component" value="Chromosome"/>
</dbReference>
<evidence type="ECO:0000313" key="2">
    <source>
        <dbReference type="EMBL" id="AEM39418.1"/>
    </source>
</evidence>